<dbReference type="EMBL" id="BARU01019215">
    <property type="protein sequence ID" value="GAH50094.1"/>
    <property type="molecule type" value="Genomic_DNA"/>
</dbReference>
<dbReference type="InterPro" id="IPR013783">
    <property type="entry name" value="Ig-like_fold"/>
</dbReference>
<reference evidence="1" key="1">
    <citation type="journal article" date="2014" name="Front. Microbiol.">
        <title>High frequency of phylogenetically diverse reductive dehalogenase-homologous genes in deep subseafloor sedimentary metagenomes.</title>
        <authorList>
            <person name="Kawai M."/>
            <person name="Futagami T."/>
            <person name="Toyoda A."/>
            <person name="Takaki Y."/>
            <person name="Nishi S."/>
            <person name="Hori S."/>
            <person name="Arai W."/>
            <person name="Tsubouchi T."/>
            <person name="Morono Y."/>
            <person name="Uchiyama I."/>
            <person name="Ito T."/>
            <person name="Fujiyama A."/>
            <person name="Inagaki F."/>
            <person name="Takami H."/>
        </authorList>
    </citation>
    <scope>NUCLEOTIDE SEQUENCE</scope>
    <source>
        <strain evidence="1">Expedition CK06-06</strain>
    </source>
</reference>
<dbReference type="SUPFAM" id="SSF49313">
    <property type="entry name" value="Cadherin-like"/>
    <property type="match status" value="1"/>
</dbReference>
<feature type="non-terminal residue" evidence="1">
    <location>
        <position position="290"/>
    </location>
</feature>
<protein>
    <recommendedName>
        <fullName evidence="2">Dystroglycan-type cadherin-like domain-containing protein</fullName>
    </recommendedName>
</protein>
<name>X1H8C6_9ZZZZ</name>
<comment type="caution">
    <text evidence="1">The sequence shown here is derived from an EMBL/GenBank/DDBJ whole genome shotgun (WGS) entry which is preliminary data.</text>
</comment>
<proteinExistence type="predicted"/>
<dbReference type="GO" id="GO:0005509">
    <property type="term" value="F:calcium ion binding"/>
    <property type="evidence" value="ECO:0007669"/>
    <property type="project" value="InterPro"/>
</dbReference>
<evidence type="ECO:0008006" key="2">
    <source>
        <dbReference type="Google" id="ProtNLM"/>
    </source>
</evidence>
<dbReference type="Gene3D" id="2.60.40.10">
    <property type="entry name" value="Immunoglobulins"/>
    <property type="match status" value="1"/>
</dbReference>
<evidence type="ECO:0000313" key="1">
    <source>
        <dbReference type="EMBL" id="GAH50094.1"/>
    </source>
</evidence>
<dbReference type="Pfam" id="PF05345">
    <property type="entry name" value="He_PIG"/>
    <property type="match status" value="1"/>
</dbReference>
<feature type="non-terminal residue" evidence="1">
    <location>
        <position position="1"/>
    </location>
</feature>
<dbReference type="InterPro" id="IPR015919">
    <property type="entry name" value="Cadherin-like_sf"/>
</dbReference>
<gene>
    <name evidence="1" type="ORF">S03H2_31668</name>
</gene>
<accession>X1H8C6</accession>
<sequence>PTITSSPVTEATVGQLYTYDVDANGYPLPTYMLTTYPDEMAIDYNTGLIEWTPDAAGDVNVTVEASNGEEPNDTQSFTISVSLPPTDVEIIGSWTTGLSHTAESGSNRVLIFTAHHQDNQSAGSYLNSVTYGGQSMTEIQESEYTTGNYHYYVTAWILDEAGIAAASNSDFVVAWSDGGPSNNPGYSSVFLQNVDQANPIGASDTANCNCEILSTGALATSDGDMVMLTAFHGGNSASSTNYECLNGFTEALEFYNPPNSGEGLCGYKEATGVSETPSVDSQNNNYSRQT</sequence>
<organism evidence="1">
    <name type="scientific">marine sediment metagenome</name>
    <dbReference type="NCBI Taxonomy" id="412755"/>
    <lineage>
        <taxon>unclassified sequences</taxon>
        <taxon>metagenomes</taxon>
        <taxon>ecological metagenomes</taxon>
    </lineage>
</organism>
<dbReference type="GO" id="GO:0016020">
    <property type="term" value="C:membrane"/>
    <property type="evidence" value="ECO:0007669"/>
    <property type="project" value="InterPro"/>
</dbReference>
<dbReference type="AlphaFoldDB" id="X1H8C6"/>